<keyword evidence="2" id="KW-0813">Transport</keyword>
<dbReference type="Proteomes" id="UP001524502">
    <property type="component" value="Unassembled WGS sequence"/>
</dbReference>
<gene>
    <name evidence="6" type="ORF">NE619_00780</name>
</gene>
<sequence length="246" mass="27461">MSKTVIEFKNVSKIYKLYKNDKMRLLSVFTKKIPYKEKKAVDNVSFKIEQGESVAIFGKNGAGKSTILKIITGVAYATKGDVNVDGRVSALLELTSGFDPEFTGRENIYLKGQLSGLRDEEIKELEETIVDFAEIGEYIDQPVRTYSSGMKARLGFAVNVNINPEILIVDEALSVGDVSFKNKCIEKVNEIIHKDNVTLLFVTHATGTAQEFCKRGIVMKNGKIIYDDDIDAAIEVYDKSIRKKKA</sequence>
<evidence type="ECO:0000256" key="2">
    <source>
        <dbReference type="ARBA" id="ARBA00022448"/>
    </source>
</evidence>
<protein>
    <submittedName>
        <fullName evidence="6">ABC transporter ATP-binding protein</fullName>
    </submittedName>
</protein>
<reference evidence="6 7" key="1">
    <citation type="submission" date="2022-06" db="EMBL/GenBank/DDBJ databases">
        <title>Isolation of gut microbiota from human fecal samples.</title>
        <authorList>
            <person name="Pamer E.G."/>
            <person name="Barat B."/>
            <person name="Waligurski E."/>
            <person name="Medina S."/>
            <person name="Paddock L."/>
            <person name="Mostad J."/>
        </authorList>
    </citation>
    <scope>NUCLEOTIDE SEQUENCE [LARGE SCALE GENOMIC DNA]</scope>
    <source>
        <strain evidence="6 7">SL.3.17</strain>
    </source>
</reference>
<dbReference type="SUPFAM" id="SSF52540">
    <property type="entry name" value="P-loop containing nucleoside triphosphate hydrolases"/>
    <property type="match status" value="1"/>
</dbReference>
<keyword evidence="4 6" id="KW-0067">ATP-binding</keyword>
<dbReference type="InterPro" id="IPR027417">
    <property type="entry name" value="P-loop_NTPase"/>
</dbReference>
<evidence type="ECO:0000256" key="4">
    <source>
        <dbReference type="ARBA" id="ARBA00022840"/>
    </source>
</evidence>
<dbReference type="Pfam" id="PF00005">
    <property type="entry name" value="ABC_tran"/>
    <property type="match status" value="1"/>
</dbReference>
<keyword evidence="7" id="KW-1185">Reference proteome</keyword>
<dbReference type="InterPro" id="IPR003439">
    <property type="entry name" value="ABC_transporter-like_ATP-bd"/>
</dbReference>
<dbReference type="RefSeq" id="WP_256130463.1">
    <property type="nucleotide sequence ID" value="NZ_JANFXK010000001.1"/>
</dbReference>
<dbReference type="InterPro" id="IPR015860">
    <property type="entry name" value="ABC_transpr_TagH-like"/>
</dbReference>
<feature type="domain" description="ABC transporter" evidence="5">
    <location>
        <begin position="23"/>
        <end position="246"/>
    </location>
</feature>
<dbReference type="InterPro" id="IPR017871">
    <property type="entry name" value="ABC_transporter-like_CS"/>
</dbReference>
<proteinExistence type="inferred from homology"/>
<dbReference type="CDD" id="cd03220">
    <property type="entry name" value="ABC_KpsT_Wzt"/>
    <property type="match status" value="1"/>
</dbReference>
<dbReference type="PANTHER" id="PTHR46743">
    <property type="entry name" value="TEICHOIC ACIDS EXPORT ATP-BINDING PROTEIN TAGH"/>
    <property type="match status" value="1"/>
</dbReference>
<dbReference type="EMBL" id="JANFXK010000001">
    <property type="protein sequence ID" value="MCQ4635265.1"/>
    <property type="molecule type" value="Genomic_DNA"/>
</dbReference>
<dbReference type="PROSITE" id="PS00211">
    <property type="entry name" value="ABC_TRANSPORTER_1"/>
    <property type="match status" value="1"/>
</dbReference>
<evidence type="ECO:0000313" key="7">
    <source>
        <dbReference type="Proteomes" id="UP001524502"/>
    </source>
</evidence>
<evidence type="ECO:0000256" key="1">
    <source>
        <dbReference type="ARBA" id="ARBA00005417"/>
    </source>
</evidence>
<dbReference type="PROSITE" id="PS50893">
    <property type="entry name" value="ABC_TRANSPORTER_2"/>
    <property type="match status" value="1"/>
</dbReference>
<comment type="caution">
    <text evidence="6">The sequence shown here is derived from an EMBL/GenBank/DDBJ whole genome shotgun (WGS) entry which is preliminary data.</text>
</comment>
<dbReference type="GO" id="GO:0005524">
    <property type="term" value="F:ATP binding"/>
    <property type="evidence" value="ECO:0007669"/>
    <property type="project" value="UniProtKB-KW"/>
</dbReference>
<comment type="similarity">
    <text evidence="1">Belongs to the ABC transporter superfamily.</text>
</comment>
<dbReference type="SMART" id="SM00382">
    <property type="entry name" value="AAA"/>
    <property type="match status" value="1"/>
</dbReference>
<dbReference type="PANTHER" id="PTHR46743:SF2">
    <property type="entry name" value="TEICHOIC ACIDS EXPORT ATP-BINDING PROTEIN TAGH"/>
    <property type="match status" value="1"/>
</dbReference>
<dbReference type="Gene3D" id="3.40.50.300">
    <property type="entry name" value="P-loop containing nucleotide triphosphate hydrolases"/>
    <property type="match status" value="1"/>
</dbReference>
<keyword evidence="3" id="KW-0547">Nucleotide-binding</keyword>
<evidence type="ECO:0000259" key="5">
    <source>
        <dbReference type="PROSITE" id="PS50893"/>
    </source>
</evidence>
<dbReference type="InterPro" id="IPR003593">
    <property type="entry name" value="AAA+_ATPase"/>
</dbReference>
<organism evidence="6 7">
    <name type="scientific">Anaerovorax odorimutans</name>
    <dbReference type="NCBI Taxonomy" id="109327"/>
    <lineage>
        <taxon>Bacteria</taxon>
        <taxon>Bacillati</taxon>
        <taxon>Bacillota</taxon>
        <taxon>Clostridia</taxon>
        <taxon>Peptostreptococcales</taxon>
        <taxon>Anaerovoracaceae</taxon>
        <taxon>Anaerovorax</taxon>
    </lineage>
</organism>
<evidence type="ECO:0000256" key="3">
    <source>
        <dbReference type="ARBA" id="ARBA00022741"/>
    </source>
</evidence>
<evidence type="ECO:0000313" key="6">
    <source>
        <dbReference type="EMBL" id="MCQ4635265.1"/>
    </source>
</evidence>
<accession>A0ABT1RJB9</accession>
<dbReference type="InterPro" id="IPR050683">
    <property type="entry name" value="Bact_Polysacc_Export_ATP-bd"/>
</dbReference>
<name>A0ABT1RJB9_9FIRM</name>